<feature type="non-terminal residue" evidence="3">
    <location>
        <position position="79"/>
    </location>
</feature>
<dbReference type="InterPro" id="IPR001223">
    <property type="entry name" value="Glyco_hydro18_cat"/>
</dbReference>
<dbReference type="PANTHER" id="PTHR11177:SF359">
    <property type="entry name" value="CHITINASE 10-RELATED"/>
    <property type="match status" value="1"/>
</dbReference>
<feature type="signal peptide" evidence="1">
    <location>
        <begin position="1"/>
        <end position="21"/>
    </location>
</feature>
<dbReference type="AlphaFoldDB" id="A0A087T339"/>
<dbReference type="GO" id="GO:0004568">
    <property type="term" value="F:chitinase activity"/>
    <property type="evidence" value="ECO:0007669"/>
    <property type="project" value="TreeGrafter"/>
</dbReference>
<evidence type="ECO:0000259" key="2">
    <source>
        <dbReference type="PROSITE" id="PS51910"/>
    </source>
</evidence>
<dbReference type="PANTHER" id="PTHR11177">
    <property type="entry name" value="CHITINASE"/>
    <property type="match status" value="1"/>
</dbReference>
<gene>
    <name evidence="3" type="ORF">X975_25009</name>
</gene>
<dbReference type="GO" id="GO:0005975">
    <property type="term" value="P:carbohydrate metabolic process"/>
    <property type="evidence" value="ECO:0007669"/>
    <property type="project" value="InterPro"/>
</dbReference>
<dbReference type="InterPro" id="IPR017853">
    <property type="entry name" value="GH"/>
</dbReference>
<evidence type="ECO:0000313" key="3">
    <source>
        <dbReference type="EMBL" id="KFM59528.1"/>
    </source>
</evidence>
<feature type="chain" id="PRO_5001829262" evidence="1">
    <location>
        <begin position="22"/>
        <end position="79"/>
    </location>
</feature>
<evidence type="ECO:0000256" key="1">
    <source>
        <dbReference type="SAM" id="SignalP"/>
    </source>
</evidence>
<dbReference type="OrthoDB" id="6431781at2759"/>
<keyword evidence="1" id="KW-0732">Signal</keyword>
<sequence>MQVTSFLFFVSLTVFWHEVSGKQKIVCYFINWAWYRSQPGNLLPEDVDPTLCTHINYAFAILDKNKLILKPSDEWADID</sequence>
<feature type="domain" description="GH18" evidence="2">
    <location>
        <begin position="23"/>
        <end position="79"/>
    </location>
</feature>
<dbReference type="GO" id="GO:0008061">
    <property type="term" value="F:chitin binding"/>
    <property type="evidence" value="ECO:0007669"/>
    <property type="project" value="TreeGrafter"/>
</dbReference>
<dbReference type="STRING" id="407821.A0A087T339"/>
<name>A0A087T339_STEMI</name>
<dbReference type="Proteomes" id="UP000054359">
    <property type="component" value="Unassembled WGS sequence"/>
</dbReference>
<accession>A0A087T339</accession>
<dbReference type="Gene3D" id="3.20.20.80">
    <property type="entry name" value="Glycosidases"/>
    <property type="match status" value="1"/>
</dbReference>
<dbReference type="SUPFAM" id="SSF51445">
    <property type="entry name" value="(Trans)glycosidases"/>
    <property type="match status" value="1"/>
</dbReference>
<protein>
    <submittedName>
        <fullName evidence="3">Putative chitinase 3</fullName>
    </submittedName>
</protein>
<organism evidence="3 4">
    <name type="scientific">Stegodyphus mimosarum</name>
    <name type="common">African social velvet spider</name>
    <dbReference type="NCBI Taxonomy" id="407821"/>
    <lineage>
        <taxon>Eukaryota</taxon>
        <taxon>Metazoa</taxon>
        <taxon>Ecdysozoa</taxon>
        <taxon>Arthropoda</taxon>
        <taxon>Chelicerata</taxon>
        <taxon>Arachnida</taxon>
        <taxon>Araneae</taxon>
        <taxon>Araneomorphae</taxon>
        <taxon>Entelegynae</taxon>
        <taxon>Eresoidea</taxon>
        <taxon>Eresidae</taxon>
        <taxon>Stegodyphus</taxon>
    </lineage>
</organism>
<dbReference type="PROSITE" id="PS51910">
    <property type="entry name" value="GH18_2"/>
    <property type="match status" value="1"/>
</dbReference>
<proteinExistence type="predicted"/>
<dbReference type="EMBL" id="KK113176">
    <property type="protein sequence ID" value="KFM59528.1"/>
    <property type="molecule type" value="Genomic_DNA"/>
</dbReference>
<evidence type="ECO:0000313" key="4">
    <source>
        <dbReference type="Proteomes" id="UP000054359"/>
    </source>
</evidence>
<dbReference type="GO" id="GO:0006032">
    <property type="term" value="P:chitin catabolic process"/>
    <property type="evidence" value="ECO:0007669"/>
    <property type="project" value="TreeGrafter"/>
</dbReference>
<keyword evidence="4" id="KW-1185">Reference proteome</keyword>
<dbReference type="GO" id="GO:0005576">
    <property type="term" value="C:extracellular region"/>
    <property type="evidence" value="ECO:0007669"/>
    <property type="project" value="TreeGrafter"/>
</dbReference>
<dbReference type="Pfam" id="PF00704">
    <property type="entry name" value="Glyco_hydro_18"/>
    <property type="match status" value="1"/>
</dbReference>
<reference evidence="3 4" key="1">
    <citation type="submission" date="2013-11" db="EMBL/GenBank/DDBJ databases">
        <title>Genome sequencing of Stegodyphus mimosarum.</title>
        <authorList>
            <person name="Bechsgaard J."/>
        </authorList>
    </citation>
    <scope>NUCLEOTIDE SEQUENCE [LARGE SCALE GENOMIC DNA]</scope>
</reference>
<dbReference type="InterPro" id="IPR050314">
    <property type="entry name" value="Glycosyl_Hydrlase_18"/>
</dbReference>